<dbReference type="Pfam" id="PF01609">
    <property type="entry name" value="DDE_Tnp_1"/>
    <property type="match status" value="1"/>
</dbReference>
<dbReference type="Proteomes" id="UP000702425">
    <property type="component" value="Unassembled WGS sequence"/>
</dbReference>
<protein>
    <recommendedName>
        <fullName evidence="1">Transposase IS4-like domain-containing protein</fullName>
    </recommendedName>
</protein>
<comment type="caution">
    <text evidence="2">The sequence shown here is derived from an EMBL/GenBank/DDBJ whole genome shotgun (WGS) entry which is preliminary data.</text>
</comment>
<sequence>MQATETELSKIVAATTRQKKRLTGAANIALKVGKVVNLYKVAKHFTLDIQENSFRYERNTQSIDSAAALDGLYVIRTSVESEVLSATETVRAYKSLSQVEQAFRSFKTVDLKVRPIYHRLSARVKAHVFLCMLAYT</sequence>
<evidence type="ECO:0000313" key="2">
    <source>
        <dbReference type="EMBL" id="NQE38667.1"/>
    </source>
</evidence>
<dbReference type="EMBL" id="SRRZ01000308">
    <property type="protein sequence ID" value="NQE38667.1"/>
    <property type="molecule type" value="Genomic_DNA"/>
</dbReference>
<keyword evidence="3" id="KW-1185">Reference proteome</keyword>
<proteinExistence type="predicted"/>
<dbReference type="InterPro" id="IPR002559">
    <property type="entry name" value="Transposase_11"/>
</dbReference>
<gene>
    <name evidence="2" type="ORF">E5S67_06452</name>
</gene>
<evidence type="ECO:0000259" key="1">
    <source>
        <dbReference type="Pfam" id="PF01609"/>
    </source>
</evidence>
<accession>A0ABX2D7L5</accession>
<dbReference type="InterPro" id="IPR012337">
    <property type="entry name" value="RNaseH-like_sf"/>
</dbReference>
<feature type="domain" description="Transposase IS4-like" evidence="1">
    <location>
        <begin position="25"/>
        <end position="135"/>
    </location>
</feature>
<organism evidence="2 3">
    <name type="scientific">Microcoleus asticus IPMA8</name>
    <dbReference type="NCBI Taxonomy" id="2563858"/>
    <lineage>
        <taxon>Bacteria</taxon>
        <taxon>Bacillati</taxon>
        <taxon>Cyanobacteriota</taxon>
        <taxon>Cyanophyceae</taxon>
        <taxon>Oscillatoriophycideae</taxon>
        <taxon>Oscillatoriales</taxon>
        <taxon>Microcoleaceae</taxon>
        <taxon>Microcoleus</taxon>
        <taxon>Microcoleus asticus</taxon>
    </lineage>
</organism>
<name>A0ABX2D7L5_9CYAN</name>
<evidence type="ECO:0000313" key="3">
    <source>
        <dbReference type="Proteomes" id="UP000702425"/>
    </source>
</evidence>
<reference evidence="2 3" key="1">
    <citation type="journal article" date="2020" name="Sci. Rep.">
        <title>A novel cyanobacterial geosmin producer, revising GeoA distribution and dispersion patterns in Bacteria.</title>
        <authorList>
            <person name="Churro C."/>
            <person name="Semedo-Aguiar A.P."/>
            <person name="Silva A.D."/>
            <person name="Pereira-Leal J.B."/>
            <person name="Leite R.B."/>
        </authorList>
    </citation>
    <scope>NUCLEOTIDE SEQUENCE [LARGE SCALE GENOMIC DNA]</scope>
    <source>
        <strain evidence="2 3">IPMA8</strain>
    </source>
</reference>
<dbReference type="SUPFAM" id="SSF53098">
    <property type="entry name" value="Ribonuclease H-like"/>
    <property type="match status" value="1"/>
</dbReference>